<comment type="caution">
    <text evidence="2">The sequence shown here is derived from an EMBL/GenBank/DDBJ whole genome shotgun (WGS) entry which is preliminary data.</text>
</comment>
<dbReference type="GO" id="GO:0006644">
    <property type="term" value="P:phospholipid metabolic process"/>
    <property type="evidence" value="ECO:0007669"/>
    <property type="project" value="InterPro"/>
</dbReference>
<organism evidence="2 3">
    <name type="scientific">Chiayiivirga flava</name>
    <dbReference type="NCBI Taxonomy" id="659595"/>
    <lineage>
        <taxon>Bacteria</taxon>
        <taxon>Pseudomonadati</taxon>
        <taxon>Pseudomonadota</taxon>
        <taxon>Gammaproteobacteria</taxon>
        <taxon>Lysobacterales</taxon>
        <taxon>Lysobacteraceae</taxon>
        <taxon>Chiayiivirga</taxon>
    </lineage>
</organism>
<evidence type="ECO:0000313" key="2">
    <source>
        <dbReference type="EMBL" id="MBB5206860.1"/>
    </source>
</evidence>
<keyword evidence="3" id="KW-1185">Reference proteome</keyword>
<dbReference type="Gene3D" id="1.20.90.10">
    <property type="entry name" value="Phospholipase A2 domain"/>
    <property type="match status" value="1"/>
</dbReference>
<proteinExistence type="predicted"/>
<dbReference type="GO" id="GO:0004623">
    <property type="term" value="F:phospholipase A2 activity"/>
    <property type="evidence" value="ECO:0007669"/>
    <property type="project" value="InterPro"/>
</dbReference>
<reference evidence="2 3" key="1">
    <citation type="submission" date="2020-08" db="EMBL/GenBank/DDBJ databases">
        <title>Genomic Encyclopedia of Type Strains, Phase IV (KMG-IV): sequencing the most valuable type-strain genomes for metagenomic binning, comparative biology and taxonomic classification.</title>
        <authorList>
            <person name="Goeker M."/>
        </authorList>
    </citation>
    <scope>NUCLEOTIDE SEQUENCE [LARGE SCALE GENOMIC DNA]</scope>
    <source>
        <strain evidence="2 3">DSM 24163</strain>
    </source>
</reference>
<accession>A0A7W8D2P2</accession>
<feature type="chain" id="PRO_5030601170" evidence="1">
    <location>
        <begin position="22"/>
        <end position="222"/>
    </location>
</feature>
<dbReference type="AlphaFoldDB" id="A0A7W8D2P2"/>
<protein>
    <submittedName>
        <fullName evidence="2">Uncharacterized protein</fullName>
    </submittedName>
</protein>
<dbReference type="GO" id="GO:0050482">
    <property type="term" value="P:arachidonate secretion"/>
    <property type="evidence" value="ECO:0007669"/>
    <property type="project" value="InterPro"/>
</dbReference>
<name>A0A7W8D2P2_9GAMM</name>
<dbReference type="InterPro" id="IPR036444">
    <property type="entry name" value="PLipase_A2_dom_sf"/>
</dbReference>
<feature type="signal peptide" evidence="1">
    <location>
        <begin position="1"/>
        <end position="21"/>
    </location>
</feature>
<keyword evidence="1" id="KW-0732">Signal</keyword>
<gene>
    <name evidence="2" type="ORF">HNQ52_000376</name>
</gene>
<evidence type="ECO:0000313" key="3">
    <source>
        <dbReference type="Proteomes" id="UP000521199"/>
    </source>
</evidence>
<sequence>MRFHFRWLAAMCLIVPAIVNADDLTTNSEAVSNGCGTGWNRWLVPDSIPMVKCDFVAACHNHDVCYGKCEGRARDPKAPECAYLLCKPGGAKEGSRECVSSVAMTHSITDAEIRRNRCDVALGNEIIANNGNRRVCLTFANVYRNAVKRWGADAFQGIGDGGTILRQKRDDYDGAIRDLFRFGTEAEFERVDAAMARGDLDLEKPIAYVRGRGIVNLETSEP</sequence>
<evidence type="ECO:0000256" key="1">
    <source>
        <dbReference type="SAM" id="SignalP"/>
    </source>
</evidence>
<dbReference type="RefSeq" id="WP_183959228.1">
    <property type="nucleotide sequence ID" value="NZ_JACHHP010000001.1"/>
</dbReference>
<dbReference type="EMBL" id="JACHHP010000001">
    <property type="protein sequence ID" value="MBB5206860.1"/>
    <property type="molecule type" value="Genomic_DNA"/>
</dbReference>
<dbReference type="Proteomes" id="UP000521199">
    <property type="component" value="Unassembled WGS sequence"/>
</dbReference>